<proteinExistence type="predicted"/>
<dbReference type="InterPro" id="IPR036388">
    <property type="entry name" value="WH-like_DNA-bd_sf"/>
</dbReference>
<evidence type="ECO:0000313" key="6">
    <source>
        <dbReference type="Proteomes" id="UP000644147"/>
    </source>
</evidence>
<keyword evidence="3" id="KW-0804">Transcription</keyword>
<evidence type="ECO:0000256" key="3">
    <source>
        <dbReference type="ARBA" id="ARBA00023163"/>
    </source>
</evidence>
<feature type="domain" description="HTH luxR-type" evidence="4">
    <location>
        <begin position="132"/>
        <end position="197"/>
    </location>
</feature>
<dbReference type="Pfam" id="PF00196">
    <property type="entry name" value="GerE"/>
    <property type="match status" value="1"/>
</dbReference>
<evidence type="ECO:0000259" key="4">
    <source>
        <dbReference type="PROSITE" id="PS50043"/>
    </source>
</evidence>
<dbReference type="SUPFAM" id="SSF46894">
    <property type="entry name" value="C-terminal effector domain of the bipartite response regulators"/>
    <property type="match status" value="1"/>
</dbReference>
<dbReference type="Gene3D" id="1.10.10.10">
    <property type="entry name" value="Winged helix-like DNA-binding domain superfamily/Winged helix DNA-binding domain"/>
    <property type="match status" value="1"/>
</dbReference>
<comment type="caution">
    <text evidence="5">The sequence shown here is derived from an EMBL/GenBank/DDBJ whole genome shotgun (WGS) entry which is preliminary data.</text>
</comment>
<keyword evidence="6" id="KW-1185">Reference proteome</keyword>
<organism evidence="5 6">
    <name type="scientific">Adhaeribacter terrigena</name>
    <dbReference type="NCBI Taxonomy" id="2793070"/>
    <lineage>
        <taxon>Bacteria</taxon>
        <taxon>Pseudomonadati</taxon>
        <taxon>Bacteroidota</taxon>
        <taxon>Cytophagia</taxon>
        <taxon>Cytophagales</taxon>
        <taxon>Hymenobacteraceae</taxon>
        <taxon>Adhaeribacter</taxon>
    </lineage>
</organism>
<dbReference type="InterPro" id="IPR016032">
    <property type="entry name" value="Sig_transdc_resp-reg_C-effctor"/>
</dbReference>
<dbReference type="SMART" id="SM00421">
    <property type="entry name" value="HTH_LUXR"/>
    <property type="match status" value="1"/>
</dbReference>
<dbReference type="PROSITE" id="PS50043">
    <property type="entry name" value="HTH_LUXR_2"/>
    <property type="match status" value="1"/>
</dbReference>
<dbReference type="InterPro" id="IPR000792">
    <property type="entry name" value="Tscrpt_reg_LuxR_C"/>
</dbReference>
<dbReference type="PRINTS" id="PR00038">
    <property type="entry name" value="HTHLUXR"/>
</dbReference>
<dbReference type="PANTHER" id="PTHR44688">
    <property type="entry name" value="DNA-BINDING TRANSCRIPTIONAL ACTIVATOR DEVR_DOSR"/>
    <property type="match status" value="1"/>
</dbReference>
<evidence type="ECO:0000256" key="2">
    <source>
        <dbReference type="ARBA" id="ARBA00023125"/>
    </source>
</evidence>
<accession>A0ABS1BX08</accession>
<dbReference type="CDD" id="cd06170">
    <property type="entry name" value="LuxR_C_like"/>
    <property type="match status" value="1"/>
</dbReference>
<dbReference type="EMBL" id="JAEHFX010000001">
    <property type="protein sequence ID" value="MBK0401681.1"/>
    <property type="molecule type" value="Genomic_DNA"/>
</dbReference>
<reference evidence="5 6" key="1">
    <citation type="submission" date="2020-12" db="EMBL/GenBank/DDBJ databases">
        <title>Bacterial novel species Adhaeribacter sp. BT258 isolated from soil.</title>
        <authorList>
            <person name="Jung H.-Y."/>
        </authorList>
    </citation>
    <scope>NUCLEOTIDE SEQUENCE [LARGE SCALE GENOMIC DNA]</scope>
    <source>
        <strain evidence="5 6">BT258</strain>
    </source>
</reference>
<keyword evidence="2" id="KW-0238">DNA-binding</keyword>
<evidence type="ECO:0000256" key="1">
    <source>
        <dbReference type="ARBA" id="ARBA00023015"/>
    </source>
</evidence>
<protein>
    <submittedName>
        <fullName evidence="5">Helix-turn-helix transcriptional regulator</fullName>
    </submittedName>
</protein>
<keyword evidence="1" id="KW-0805">Transcription regulation</keyword>
<dbReference type="Proteomes" id="UP000644147">
    <property type="component" value="Unassembled WGS sequence"/>
</dbReference>
<dbReference type="PANTHER" id="PTHR44688:SF16">
    <property type="entry name" value="DNA-BINDING TRANSCRIPTIONAL ACTIVATOR DEVR_DOSR"/>
    <property type="match status" value="1"/>
</dbReference>
<name>A0ABS1BX08_9BACT</name>
<gene>
    <name evidence="5" type="ORF">I5M27_01710</name>
</gene>
<sequence>MLIDDFICKTNDYMNHAGCSVLRHTSEQLNLLGEKYFTEFFEPGEIKQIFKMATELIQSGDGSRVNSFYQRVRPDQHSPYEWYHMTTKLITDKNTPGAFQKMIMVGNRVNDMTAVVNKMNRLLEENLFASKNYHLLARLTKREKEILAQLALGLKNKDIAEQNFISEATVEQHRKNIKHKLGVKNLAELIRFALAYDLI</sequence>
<evidence type="ECO:0000313" key="5">
    <source>
        <dbReference type="EMBL" id="MBK0401681.1"/>
    </source>
</evidence>